<dbReference type="InterPro" id="IPR052622">
    <property type="entry name" value="Glycosyltransferase_G1"/>
</dbReference>
<dbReference type="EMBL" id="CP028941">
    <property type="protein sequence ID" value="QKM63168.1"/>
    <property type="molecule type" value="Genomic_DNA"/>
</dbReference>
<dbReference type="PANTHER" id="PTHR46660">
    <property type="match status" value="1"/>
</dbReference>
<dbReference type="InterPro" id="IPR027627">
    <property type="entry name" value="Glycosyltransferase_put"/>
</dbReference>
<reference evidence="2 3" key="1">
    <citation type="submission" date="2018-04" db="EMBL/GenBank/DDBJ databases">
        <title>Polynucleobacter sp. LimPoW16 genome.</title>
        <authorList>
            <person name="Hahn M.W."/>
        </authorList>
    </citation>
    <scope>NUCLEOTIDE SEQUENCE [LARGE SCALE GENOMIC DNA]</scope>
    <source>
        <strain evidence="2 3">LimPoW16</strain>
    </source>
</reference>
<organism evidence="2 3">
    <name type="scientific">Polynucleobacter antarcticus</name>
    <dbReference type="NCBI Taxonomy" id="1743162"/>
    <lineage>
        <taxon>Bacteria</taxon>
        <taxon>Pseudomonadati</taxon>
        <taxon>Pseudomonadota</taxon>
        <taxon>Betaproteobacteria</taxon>
        <taxon>Burkholderiales</taxon>
        <taxon>Burkholderiaceae</taxon>
        <taxon>Polynucleobacter</taxon>
    </lineage>
</organism>
<accession>A0A6M9PUQ2</accession>
<dbReference type="Proteomes" id="UP000500806">
    <property type="component" value="Chromosome"/>
</dbReference>
<evidence type="ECO:0000313" key="3">
    <source>
        <dbReference type="Proteomes" id="UP000500806"/>
    </source>
</evidence>
<dbReference type="RefSeq" id="WP_173943334.1">
    <property type="nucleotide sequence ID" value="NZ_CBCSCD010000001.1"/>
</dbReference>
<dbReference type="CDD" id="cd03801">
    <property type="entry name" value="GT4_PimA-like"/>
    <property type="match status" value="1"/>
</dbReference>
<dbReference type="SUPFAM" id="SSF53756">
    <property type="entry name" value="UDP-Glycosyltransferase/glycogen phosphorylase"/>
    <property type="match status" value="1"/>
</dbReference>
<dbReference type="InterPro" id="IPR001296">
    <property type="entry name" value="Glyco_trans_1"/>
</dbReference>
<dbReference type="Gene3D" id="3.40.50.2000">
    <property type="entry name" value="Glycogen Phosphorylase B"/>
    <property type="match status" value="1"/>
</dbReference>
<keyword evidence="3" id="KW-1185">Reference proteome</keyword>
<dbReference type="KEGG" id="pani:DCO16_08965"/>
<proteinExistence type="predicted"/>
<feature type="domain" description="Glycosyl transferase family 1" evidence="1">
    <location>
        <begin position="131"/>
        <end position="291"/>
    </location>
</feature>
<gene>
    <name evidence="2" type="ORF">DCO16_08965</name>
</gene>
<dbReference type="AlphaFoldDB" id="A0A6M9PUQ2"/>
<evidence type="ECO:0000259" key="1">
    <source>
        <dbReference type="Pfam" id="PF00534"/>
    </source>
</evidence>
<protein>
    <submittedName>
        <fullName evidence="2">TIGR04348 family glycosyltransferase</fullName>
    </submittedName>
</protein>
<evidence type="ECO:0000313" key="2">
    <source>
        <dbReference type="EMBL" id="QKM63168.1"/>
    </source>
</evidence>
<dbReference type="GO" id="GO:0016757">
    <property type="term" value="F:glycosyltransferase activity"/>
    <property type="evidence" value="ECO:0007669"/>
    <property type="project" value="InterPro"/>
</dbReference>
<keyword evidence="2" id="KW-0808">Transferase</keyword>
<dbReference type="PANTHER" id="PTHR46660:SF2">
    <property type="entry name" value="GLYCOSYLTRANSFERASE 1 DOMAIN-CONTAINING PROTEIN 1"/>
    <property type="match status" value="1"/>
</dbReference>
<sequence length="316" mass="35264">MNIEIVTPAAPGSLHGNRITALRWGKFIEQQGHSVAISESWSGKNRDMLIALHAYRSHDSIQRFKNAHPDKPIILIMTGTDLYRDMANCPEVLESMELANRIVLLQPSAMQSIPKKLQAKTLVIYQSVKAIKRKSLLKRDFLISVIGHLRAEKDPFCTARSLQDITPSSKIKVIHLGKSMNPEMKALAKGYSTQLARYHWLGEKSHAETLQYLSKSHVMVISSLMEGGAHVVSEAIAIGVPVIASDIPGNRGLLGDDYLGYFPVGNAKALAAVLQKAETEPRFYRSLEKQIQLRQNYVRPDFEFSSIQSLIKQVLP</sequence>
<dbReference type="Pfam" id="PF00534">
    <property type="entry name" value="Glycos_transf_1"/>
    <property type="match status" value="1"/>
</dbReference>
<dbReference type="NCBIfam" id="TIGR04348">
    <property type="entry name" value="selenoneine biosynthesis selenosugar synthase SenB"/>
    <property type="match status" value="1"/>
</dbReference>
<name>A0A6M9PUQ2_9BURK</name>